<keyword evidence="1" id="KW-0863">Zinc-finger</keyword>
<dbReference type="EMBL" id="JADBJN010000001">
    <property type="protein sequence ID" value="KAG5684314.1"/>
    <property type="molecule type" value="Genomic_DNA"/>
</dbReference>
<dbReference type="GO" id="GO:0005634">
    <property type="term" value="C:nucleus"/>
    <property type="evidence" value="ECO:0007669"/>
    <property type="project" value="InterPro"/>
</dbReference>
<dbReference type="SMART" id="SM00868">
    <property type="entry name" value="zf-AD"/>
    <property type="match status" value="1"/>
</dbReference>
<gene>
    <name evidence="3" type="ORF">PVAND_013549</name>
</gene>
<dbReference type="Proteomes" id="UP001107558">
    <property type="component" value="Chromosome 1"/>
</dbReference>
<comment type="caution">
    <text evidence="3">The sequence shown here is derived from an EMBL/GenBank/DDBJ whole genome shotgun (WGS) entry which is preliminary data.</text>
</comment>
<dbReference type="Gene3D" id="3.40.1800.20">
    <property type="match status" value="1"/>
</dbReference>
<dbReference type="InterPro" id="IPR012934">
    <property type="entry name" value="Znf_AD"/>
</dbReference>
<evidence type="ECO:0000256" key="1">
    <source>
        <dbReference type="PROSITE-ProRule" id="PRU01263"/>
    </source>
</evidence>
<dbReference type="AlphaFoldDB" id="A0A9J6CPR8"/>
<organism evidence="3 4">
    <name type="scientific">Polypedilum vanderplanki</name>
    <name type="common">Sleeping chironomid midge</name>
    <dbReference type="NCBI Taxonomy" id="319348"/>
    <lineage>
        <taxon>Eukaryota</taxon>
        <taxon>Metazoa</taxon>
        <taxon>Ecdysozoa</taxon>
        <taxon>Arthropoda</taxon>
        <taxon>Hexapoda</taxon>
        <taxon>Insecta</taxon>
        <taxon>Pterygota</taxon>
        <taxon>Neoptera</taxon>
        <taxon>Endopterygota</taxon>
        <taxon>Diptera</taxon>
        <taxon>Nematocera</taxon>
        <taxon>Chironomoidea</taxon>
        <taxon>Chironomidae</taxon>
        <taxon>Chironominae</taxon>
        <taxon>Polypedilum</taxon>
        <taxon>Polypedilum</taxon>
    </lineage>
</organism>
<proteinExistence type="predicted"/>
<keyword evidence="1" id="KW-0862">Zinc</keyword>
<feature type="binding site" evidence="1">
    <location>
        <position position="58"/>
    </location>
    <ligand>
        <name>Zn(2+)</name>
        <dbReference type="ChEBI" id="CHEBI:29105"/>
    </ligand>
</feature>
<dbReference type="Pfam" id="PF07776">
    <property type="entry name" value="zf-AD"/>
    <property type="match status" value="1"/>
</dbReference>
<accession>A0A9J6CPR8</accession>
<protein>
    <recommendedName>
        <fullName evidence="2">ZAD domain-containing protein</fullName>
    </recommendedName>
</protein>
<dbReference type="PROSITE" id="PS51915">
    <property type="entry name" value="ZAD"/>
    <property type="match status" value="1"/>
</dbReference>
<keyword evidence="1" id="KW-0479">Metal-binding</keyword>
<feature type="binding site" evidence="1">
    <location>
        <position position="55"/>
    </location>
    <ligand>
        <name>Zn(2+)</name>
        <dbReference type="ChEBI" id="CHEBI:29105"/>
    </ligand>
</feature>
<keyword evidence="4" id="KW-1185">Reference proteome</keyword>
<evidence type="ECO:0000313" key="3">
    <source>
        <dbReference type="EMBL" id="KAG5684314.1"/>
    </source>
</evidence>
<feature type="binding site" evidence="1">
    <location>
        <position position="9"/>
    </location>
    <ligand>
        <name>Zn(2+)</name>
        <dbReference type="ChEBI" id="CHEBI:29105"/>
    </ligand>
</feature>
<reference evidence="3" key="1">
    <citation type="submission" date="2021-03" db="EMBL/GenBank/DDBJ databases">
        <title>Chromosome level genome of the anhydrobiotic midge Polypedilum vanderplanki.</title>
        <authorList>
            <person name="Yoshida Y."/>
            <person name="Kikawada T."/>
            <person name="Gusev O."/>
        </authorList>
    </citation>
    <scope>NUCLEOTIDE SEQUENCE</scope>
    <source>
        <strain evidence="3">NIAS01</strain>
        <tissue evidence="3">Whole body or cell culture</tissue>
    </source>
</reference>
<name>A0A9J6CPR8_POLVA</name>
<dbReference type="SUPFAM" id="SSF57716">
    <property type="entry name" value="Glucocorticoid receptor-like (DNA-binding domain)"/>
    <property type="match status" value="1"/>
</dbReference>
<evidence type="ECO:0000313" key="4">
    <source>
        <dbReference type="Proteomes" id="UP001107558"/>
    </source>
</evidence>
<evidence type="ECO:0000259" key="2">
    <source>
        <dbReference type="PROSITE" id="PS51915"/>
    </source>
</evidence>
<feature type="binding site" evidence="1">
    <location>
        <position position="12"/>
    </location>
    <ligand>
        <name>Zn(2+)</name>
        <dbReference type="ChEBI" id="CHEBI:29105"/>
    </ligand>
</feature>
<dbReference type="GO" id="GO:0008270">
    <property type="term" value="F:zinc ion binding"/>
    <property type="evidence" value="ECO:0007669"/>
    <property type="project" value="UniProtKB-UniRule"/>
</dbReference>
<dbReference type="OrthoDB" id="6077919at2759"/>
<sequence length="107" mass="12782">MNLNIKEACRLCLGKSSKTCDEIFFPIDEDFERKFTEITDCILDVLNEAYPVNICNSCLTQFEEYYNYRKSLIEKQKRLNQLLNIRKDLKIVKKQKLEDLNENKFMS</sequence>
<feature type="domain" description="ZAD" evidence="2">
    <location>
        <begin position="7"/>
        <end position="82"/>
    </location>
</feature>